<dbReference type="InterPro" id="IPR006593">
    <property type="entry name" value="Cyt_b561/ferric_Rdtase_TM"/>
</dbReference>
<dbReference type="CDD" id="cd08760">
    <property type="entry name" value="Cyt_b561_FRRS1_like"/>
    <property type="match status" value="1"/>
</dbReference>
<dbReference type="PROSITE" id="PS50939">
    <property type="entry name" value="CYTOCHROME_B561"/>
    <property type="match status" value="1"/>
</dbReference>
<proteinExistence type="predicted"/>
<feature type="region of interest" description="Disordered" evidence="7">
    <location>
        <begin position="194"/>
        <end position="213"/>
    </location>
</feature>
<evidence type="ECO:0000256" key="3">
    <source>
        <dbReference type="ARBA" id="ARBA00022692"/>
    </source>
</evidence>
<reference evidence="11 12" key="1">
    <citation type="journal article" date="2020" name="Genomics">
        <title>Complete, high-quality genomes from long-read metagenomic sequencing of two wolf lichen thalli reveals enigmatic genome architecture.</title>
        <authorList>
            <person name="McKenzie S.K."/>
            <person name="Walston R.F."/>
            <person name="Allen J.L."/>
        </authorList>
    </citation>
    <scope>NUCLEOTIDE SEQUENCE [LARGE SCALE GENOMIC DNA]</scope>
    <source>
        <strain evidence="11">WasteWater1</strain>
    </source>
</reference>
<dbReference type="GO" id="GO:0003676">
    <property type="term" value="F:nucleic acid binding"/>
    <property type="evidence" value="ECO:0007669"/>
    <property type="project" value="InterPro"/>
</dbReference>
<feature type="transmembrane region" description="Helical" evidence="8">
    <location>
        <begin position="97"/>
        <end position="117"/>
    </location>
</feature>
<organism evidence="11 12">
    <name type="scientific">Letharia lupina</name>
    <dbReference type="NCBI Taxonomy" id="560253"/>
    <lineage>
        <taxon>Eukaryota</taxon>
        <taxon>Fungi</taxon>
        <taxon>Dikarya</taxon>
        <taxon>Ascomycota</taxon>
        <taxon>Pezizomycotina</taxon>
        <taxon>Lecanoromycetes</taxon>
        <taxon>OSLEUM clade</taxon>
        <taxon>Lecanoromycetidae</taxon>
        <taxon>Lecanorales</taxon>
        <taxon>Lecanorineae</taxon>
        <taxon>Parmeliaceae</taxon>
        <taxon>Letharia</taxon>
    </lineage>
</organism>
<feature type="domain" description="Cytochrome b561" evidence="10">
    <location>
        <begin position="1"/>
        <end position="190"/>
    </location>
</feature>
<dbReference type="GeneID" id="59330186"/>
<evidence type="ECO:0000256" key="7">
    <source>
        <dbReference type="SAM" id="MobiDB-lite"/>
    </source>
</evidence>
<comment type="caution">
    <text evidence="11">The sequence shown here is derived from an EMBL/GenBank/DDBJ whole genome shotgun (WGS) entry which is preliminary data.</text>
</comment>
<evidence type="ECO:0000313" key="11">
    <source>
        <dbReference type="EMBL" id="KAF6221804.1"/>
    </source>
</evidence>
<keyword evidence="6 8" id="KW-0472">Membrane</keyword>
<sequence>MALLALVLTLGLANPAWAHVNPDRHNAVTAHGTIMGFAFAVLFPLGAILIRTASFRGLVWIHAGIQAFAYLLALAGLGLGVYIAIYPESQLTASNGHPIIGIIVVGALVFQPIGGLIHHYMYKKYHRRTIWAITHVWWGRIILTLGIINGGLGLMLSGNTVKGEIAYGVIAGVMWLIWMAVAVWGHLRSRGTSGETGENALGHSDAGSSPSPDRLMKYHTYDRDLTAPVGIPIVSIPKVDHDKLLRMVQEYTSLKDALCKGGIEPETLEVLIRGETVPISQFDTLIDDDDQPASGCADPYDRLQRTRITMSQPSGHSWADSAPEWPPKNSAGGSRVNLKGKGGFYNHHNSSALEVESAFTPDFEKDDPYLAAPQPERKRFAKMEQRTIFAKNLSVRATHKDIANLVRGGLILDIYLRSHERTASISFVEGSAAQEFMNYVKRNDIYVHGKRLAFSWSERQYKLPPHVANKIGIGATRNVVIRGIHGNITEELIRDHLDHIHNIVVISVSFKDGDAYISLNSINNSLFSRTCMMSRATYKGMRIEWYPDECSQPLPKMQYAPKTDNLAQPQPKNFTSAMNRFQMLNMDNDGTEVDSEETDEEPTVLSDLSSMNINSHRSPWNSQTVAA</sequence>
<feature type="transmembrane region" description="Helical" evidence="8">
    <location>
        <begin position="165"/>
        <end position="184"/>
    </location>
</feature>
<feature type="region of interest" description="Disordered" evidence="7">
    <location>
        <begin position="311"/>
        <end position="331"/>
    </location>
</feature>
<evidence type="ECO:0000259" key="10">
    <source>
        <dbReference type="PROSITE" id="PS50939"/>
    </source>
</evidence>
<dbReference type="Proteomes" id="UP000593566">
    <property type="component" value="Unassembled WGS sequence"/>
</dbReference>
<dbReference type="PANTHER" id="PTHR47797">
    <property type="entry name" value="DEHYDROGENASE, PUTATIVE (AFU_ORTHOLOGUE AFUA_8G05805)-RELATED"/>
    <property type="match status" value="1"/>
</dbReference>
<dbReference type="EMBL" id="JACCJB010000013">
    <property type="protein sequence ID" value="KAF6221804.1"/>
    <property type="molecule type" value="Genomic_DNA"/>
</dbReference>
<evidence type="ECO:0000256" key="5">
    <source>
        <dbReference type="ARBA" id="ARBA00022989"/>
    </source>
</evidence>
<dbReference type="InterPro" id="IPR035979">
    <property type="entry name" value="RBD_domain_sf"/>
</dbReference>
<evidence type="ECO:0000256" key="8">
    <source>
        <dbReference type="SAM" id="Phobius"/>
    </source>
</evidence>
<dbReference type="Gene3D" id="3.30.70.330">
    <property type="match status" value="1"/>
</dbReference>
<keyword evidence="9" id="KW-0732">Signal</keyword>
<feature type="compositionally biased region" description="Polar residues" evidence="7">
    <location>
        <begin position="606"/>
        <end position="627"/>
    </location>
</feature>
<accession>A0A8H6CE77</accession>
<evidence type="ECO:0000256" key="2">
    <source>
        <dbReference type="ARBA" id="ARBA00022448"/>
    </source>
</evidence>
<dbReference type="SUPFAM" id="SSF54928">
    <property type="entry name" value="RNA-binding domain, RBD"/>
    <property type="match status" value="1"/>
</dbReference>
<feature type="compositionally biased region" description="Acidic residues" evidence="7">
    <location>
        <begin position="589"/>
        <end position="602"/>
    </location>
</feature>
<dbReference type="CDD" id="cd12261">
    <property type="entry name" value="RRM1_3_MRN1"/>
    <property type="match status" value="1"/>
</dbReference>
<keyword evidence="12" id="KW-1185">Reference proteome</keyword>
<keyword evidence="3 8" id="KW-0812">Transmembrane</keyword>
<evidence type="ECO:0000256" key="4">
    <source>
        <dbReference type="ARBA" id="ARBA00022982"/>
    </source>
</evidence>
<dbReference type="InterPro" id="IPR012677">
    <property type="entry name" value="Nucleotide-bd_a/b_plait_sf"/>
</dbReference>
<keyword evidence="2" id="KW-0813">Transport</keyword>
<feature type="region of interest" description="Disordered" evidence="7">
    <location>
        <begin position="588"/>
        <end position="627"/>
    </location>
</feature>
<feature type="signal peptide" evidence="9">
    <location>
        <begin position="1"/>
        <end position="18"/>
    </location>
</feature>
<feature type="transmembrane region" description="Helical" evidence="8">
    <location>
        <begin position="28"/>
        <end position="50"/>
    </location>
</feature>
<feature type="chain" id="PRO_5034224713" description="Cytochrome b561 domain-containing protein" evidence="9">
    <location>
        <begin position="19"/>
        <end position="627"/>
    </location>
</feature>
<dbReference type="RefSeq" id="XP_037151239.1">
    <property type="nucleotide sequence ID" value="XM_037292700.1"/>
</dbReference>
<dbReference type="Gene3D" id="1.20.120.1770">
    <property type="match status" value="1"/>
</dbReference>
<dbReference type="GO" id="GO:0016020">
    <property type="term" value="C:membrane"/>
    <property type="evidence" value="ECO:0007669"/>
    <property type="project" value="UniProtKB-SubCell"/>
</dbReference>
<protein>
    <recommendedName>
        <fullName evidence="10">Cytochrome b561 domain-containing protein</fullName>
    </recommendedName>
</protein>
<gene>
    <name evidence="11" type="ORF">HO133_001772</name>
</gene>
<evidence type="ECO:0000256" key="1">
    <source>
        <dbReference type="ARBA" id="ARBA00004370"/>
    </source>
</evidence>
<dbReference type="AlphaFoldDB" id="A0A8H6CE77"/>
<feature type="transmembrane region" description="Helical" evidence="8">
    <location>
        <begin position="57"/>
        <end position="85"/>
    </location>
</feature>
<keyword evidence="4" id="KW-0249">Electron transport</keyword>
<keyword evidence="5 8" id="KW-1133">Transmembrane helix</keyword>
<comment type="subcellular location">
    <subcellularLocation>
        <location evidence="1">Membrane</location>
    </subcellularLocation>
</comment>
<dbReference type="PANTHER" id="PTHR47797:SF1">
    <property type="entry name" value="CYTOCHROME B561 DOMAIN-CONTAINING PROTEIN-RELATED"/>
    <property type="match status" value="1"/>
</dbReference>
<evidence type="ECO:0000256" key="9">
    <source>
        <dbReference type="SAM" id="SignalP"/>
    </source>
</evidence>
<feature type="transmembrane region" description="Helical" evidence="8">
    <location>
        <begin position="137"/>
        <end position="159"/>
    </location>
</feature>
<evidence type="ECO:0000313" key="12">
    <source>
        <dbReference type="Proteomes" id="UP000593566"/>
    </source>
</evidence>
<evidence type="ECO:0000256" key="6">
    <source>
        <dbReference type="ARBA" id="ARBA00023136"/>
    </source>
</evidence>
<dbReference type="SMART" id="SM00665">
    <property type="entry name" value="B561"/>
    <property type="match status" value="1"/>
</dbReference>
<name>A0A8H6CE77_9LECA</name>